<dbReference type="SMART" id="SM00387">
    <property type="entry name" value="HATPase_c"/>
    <property type="match status" value="1"/>
</dbReference>
<dbReference type="FunFam" id="1.20.120.160:FF:000008">
    <property type="entry name" value="Chemotaxis sensor histidine kinase CheA"/>
    <property type="match status" value="1"/>
</dbReference>
<evidence type="ECO:0000256" key="8">
    <source>
        <dbReference type="ARBA" id="ARBA00035100"/>
    </source>
</evidence>
<reference evidence="14 15" key="1">
    <citation type="submission" date="2019-06" db="EMBL/GenBank/DDBJ databases">
        <title>Vibrio cholerae phylogeny based on whole-genome sequencing reveals genetic diversity and population strucutre.</title>
        <authorList>
            <person name="Zhiqiu Y."/>
            <person name="Bin L."/>
            <person name="Lingyan J."/>
        </authorList>
    </citation>
    <scope>NUCLEOTIDE SEQUENCE [LARGE SCALE GENOMIC DNA]</scope>
    <source>
        <strain evidence="14 15">N2814</strain>
    </source>
</reference>
<dbReference type="FunFam" id="2.30.30.40:FF:000048">
    <property type="entry name" value="Chemotaxis protein CheA, putative"/>
    <property type="match status" value="1"/>
</dbReference>
<evidence type="ECO:0000259" key="11">
    <source>
        <dbReference type="PROSITE" id="PS50109"/>
    </source>
</evidence>
<dbReference type="InterPro" id="IPR036097">
    <property type="entry name" value="HisK_dim/P_sf"/>
</dbReference>
<evidence type="ECO:0000313" key="14">
    <source>
        <dbReference type="EMBL" id="TXX65243.1"/>
    </source>
</evidence>
<feature type="compositionally biased region" description="Low complexity" evidence="10">
    <location>
        <begin position="208"/>
        <end position="226"/>
    </location>
</feature>
<dbReference type="SUPFAM" id="SSF50341">
    <property type="entry name" value="CheW-like"/>
    <property type="match status" value="1"/>
</dbReference>
<dbReference type="PROSITE" id="PS50851">
    <property type="entry name" value="CHEW"/>
    <property type="match status" value="1"/>
</dbReference>
<evidence type="ECO:0000256" key="6">
    <source>
        <dbReference type="ARBA" id="ARBA00022777"/>
    </source>
</evidence>
<feature type="domain" description="Histidine kinase" evidence="11">
    <location>
        <begin position="437"/>
        <end position="648"/>
    </location>
</feature>
<keyword evidence="4 9" id="KW-0597">Phosphoprotein</keyword>
<dbReference type="InterPro" id="IPR004105">
    <property type="entry name" value="CheA-like_dim"/>
</dbReference>
<dbReference type="InterPro" id="IPR036641">
    <property type="entry name" value="HPT_dom_sf"/>
</dbReference>
<dbReference type="Gene3D" id="1.20.120.160">
    <property type="entry name" value="HPT domain"/>
    <property type="match status" value="1"/>
</dbReference>
<dbReference type="SUPFAM" id="SSF47226">
    <property type="entry name" value="Histidine-containing phosphotransfer domain, HPT domain"/>
    <property type="match status" value="1"/>
</dbReference>
<dbReference type="SUPFAM" id="SSF47384">
    <property type="entry name" value="Homodimeric domain of signal transducing histidine kinase"/>
    <property type="match status" value="1"/>
</dbReference>
<dbReference type="InterPro" id="IPR002545">
    <property type="entry name" value="CheW-lke_dom"/>
</dbReference>
<dbReference type="SMART" id="SM00260">
    <property type="entry name" value="CheW"/>
    <property type="match status" value="1"/>
</dbReference>
<dbReference type="EMBL" id="VSIJ01000033">
    <property type="protein sequence ID" value="TXX65243.1"/>
    <property type="molecule type" value="Genomic_DNA"/>
</dbReference>
<dbReference type="InterPro" id="IPR037006">
    <property type="entry name" value="CheA-like_homodim_sf"/>
</dbReference>
<evidence type="ECO:0000256" key="3">
    <source>
        <dbReference type="ARBA" id="ARBA00021495"/>
    </source>
</evidence>
<dbReference type="Pfam" id="PF01627">
    <property type="entry name" value="Hpt"/>
    <property type="match status" value="1"/>
</dbReference>
<dbReference type="PROSITE" id="PS50109">
    <property type="entry name" value="HIS_KIN"/>
    <property type="match status" value="1"/>
</dbReference>
<dbReference type="SUPFAM" id="SSF55874">
    <property type="entry name" value="ATPase domain of HSP90 chaperone/DNA topoisomerase II/histidine kinase"/>
    <property type="match status" value="1"/>
</dbReference>
<evidence type="ECO:0000256" key="7">
    <source>
        <dbReference type="ARBA" id="ARBA00023012"/>
    </source>
</evidence>
<dbReference type="InterPro" id="IPR036061">
    <property type="entry name" value="CheW-like_dom_sf"/>
</dbReference>
<dbReference type="InterPro" id="IPR051315">
    <property type="entry name" value="Bact_Chemotaxis_CheA"/>
</dbReference>
<proteinExistence type="predicted"/>
<dbReference type="Proteomes" id="UP000323819">
    <property type="component" value="Unassembled WGS sequence"/>
</dbReference>
<dbReference type="RefSeq" id="WP_114717067.1">
    <property type="nucleotide sequence ID" value="NZ_CP095331.1"/>
</dbReference>
<dbReference type="Pfam" id="PF01584">
    <property type="entry name" value="CheW"/>
    <property type="match status" value="1"/>
</dbReference>
<dbReference type="EC" id="2.7.13.3" evidence="2"/>
<dbReference type="PROSITE" id="PS50894">
    <property type="entry name" value="HPT"/>
    <property type="match status" value="1"/>
</dbReference>
<comment type="caution">
    <text evidence="14">The sequence shown here is derived from an EMBL/GenBank/DDBJ whole genome shotgun (WGS) entry which is preliminary data.</text>
</comment>
<dbReference type="PANTHER" id="PTHR43395">
    <property type="entry name" value="SENSOR HISTIDINE KINASE CHEA"/>
    <property type="match status" value="1"/>
</dbReference>
<feature type="modified residue" description="Phosphohistidine" evidence="9">
    <location>
        <position position="49"/>
    </location>
</feature>
<feature type="compositionally biased region" description="Low complexity" evidence="10">
    <location>
        <begin position="333"/>
        <end position="377"/>
    </location>
</feature>
<dbReference type="InterPro" id="IPR036890">
    <property type="entry name" value="HATPase_C_sf"/>
</dbReference>
<dbReference type="InterPro" id="IPR003594">
    <property type="entry name" value="HATPase_dom"/>
</dbReference>
<feature type="compositionally biased region" description="Low complexity" evidence="10">
    <location>
        <begin position="264"/>
        <end position="283"/>
    </location>
</feature>
<organism evidence="14 15">
    <name type="scientific">Vibrio cholerae</name>
    <dbReference type="NCBI Taxonomy" id="666"/>
    <lineage>
        <taxon>Bacteria</taxon>
        <taxon>Pseudomonadati</taxon>
        <taxon>Pseudomonadota</taxon>
        <taxon>Gammaproteobacteria</taxon>
        <taxon>Vibrionales</taxon>
        <taxon>Vibrionaceae</taxon>
        <taxon>Vibrio</taxon>
    </lineage>
</organism>
<dbReference type="Pfam" id="PF02895">
    <property type="entry name" value="H-kinase_dim"/>
    <property type="match status" value="1"/>
</dbReference>
<dbReference type="SMART" id="SM00073">
    <property type="entry name" value="HPT"/>
    <property type="match status" value="1"/>
</dbReference>
<dbReference type="Pfam" id="PF02518">
    <property type="entry name" value="HATPase_c"/>
    <property type="match status" value="1"/>
</dbReference>
<keyword evidence="6" id="KW-0418">Kinase</keyword>
<dbReference type="CDD" id="cd00088">
    <property type="entry name" value="HPT"/>
    <property type="match status" value="1"/>
</dbReference>
<comment type="catalytic activity">
    <reaction evidence="1">
        <text>ATP + protein L-histidine = ADP + protein N-phospho-L-histidine.</text>
        <dbReference type="EC" id="2.7.13.3"/>
    </reaction>
</comment>
<dbReference type="Gene3D" id="1.10.287.560">
    <property type="entry name" value="Histidine kinase CheA-like, homodimeric domain"/>
    <property type="match status" value="1"/>
</dbReference>
<evidence type="ECO:0000256" key="5">
    <source>
        <dbReference type="ARBA" id="ARBA00022679"/>
    </source>
</evidence>
<evidence type="ECO:0000256" key="2">
    <source>
        <dbReference type="ARBA" id="ARBA00012438"/>
    </source>
</evidence>
<evidence type="ECO:0000259" key="12">
    <source>
        <dbReference type="PROSITE" id="PS50851"/>
    </source>
</evidence>
<dbReference type="CDD" id="cd00731">
    <property type="entry name" value="CheA_reg"/>
    <property type="match status" value="1"/>
</dbReference>
<evidence type="ECO:0000259" key="13">
    <source>
        <dbReference type="PROSITE" id="PS50894"/>
    </source>
</evidence>
<feature type="domain" description="CheW-like" evidence="12">
    <location>
        <begin position="650"/>
        <end position="786"/>
    </location>
</feature>
<evidence type="ECO:0000256" key="4">
    <source>
        <dbReference type="ARBA" id="ARBA00022553"/>
    </source>
</evidence>
<feature type="region of interest" description="Disordered" evidence="10">
    <location>
        <begin position="249"/>
        <end position="288"/>
    </location>
</feature>
<feature type="region of interest" description="Disordered" evidence="10">
    <location>
        <begin position="128"/>
        <end position="148"/>
    </location>
</feature>
<dbReference type="PANTHER" id="PTHR43395:SF1">
    <property type="entry name" value="CHEMOTAXIS PROTEIN CHEA"/>
    <property type="match status" value="1"/>
</dbReference>
<evidence type="ECO:0000256" key="10">
    <source>
        <dbReference type="SAM" id="MobiDB-lite"/>
    </source>
</evidence>
<evidence type="ECO:0000313" key="15">
    <source>
        <dbReference type="Proteomes" id="UP000323819"/>
    </source>
</evidence>
<dbReference type="InterPro" id="IPR004358">
    <property type="entry name" value="Sig_transdc_His_kin-like_C"/>
</dbReference>
<feature type="region of interest" description="Disordered" evidence="10">
    <location>
        <begin position="204"/>
        <end position="236"/>
    </location>
</feature>
<feature type="domain" description="HPt" evidence="13">
    <location>
        <begin position="2"/>
        <end position="106"/>
    </location>
</feature>
<dbReference type="SMART" id="SM01231">
    <property type="entry name" value="H-kinase_dim"/>
    <property type="match status" value="1"/>
</dbReference>
<keyword evidence="5" id="KW-0808">Transferase</keyword>
<dbReference type="Gene3D" id="3.30.565.10">
    <property type="entry name" value="Histidine kinase-like ATPase, C-terminal domain"/>
    <property type="match status" value="1"/>
</dbReference>
<gene>
    <name evidence="14" type="ORF">FXF03_12360</name>
</gene>
<protein>
    <recommendedName>
        <fullName evidence="3">Chemotaxis protein CheA</fullName>
        <ecNumber evidence="2">2.7.13.3</ecNumber>
    </recommendedName>
</protein>
<dbReference type="GO" id="GO:0000155">
    <property type="term" value="F:phosphorelay sensor kinase activity"/>
    <property type="evidence" value="ECO:0007669"/>
    <property type="project" value="UniProtKB-ARBA"/>
</dbReference>
<dbReference type="InterPro" id="IPR005467">
    <property type="entry name" value="His_kinase_dom"/>
</dbReference>
<name>A0ABD7SKX2_VIBCL</name>
<evidence type="ECO:0000256" key="1">
    <source>
        <dbReference type="ARBA" id="ARBA00000085"/>
    </source>
</evidence>
<accession>A0ABD7SKX2</accession>
<dbReference type="PRINTS" id="PR00344">
    <property type="entry name" value="BCTRLSENSOR"/>
</dbReference>
<keyword evidence="7" id="KW-0902">Two-component regulatory system</keyword>
<dbReference type="InterPro" id="IPR008207">
    <property type="entry name" value="Sig_transdc_His_kin_Hpt_dom"/>
</dbReference>
<dbReference type="AlphaFoldDB" id="A0ABD7SKX2"/>
<dbReference type="CDD" id="cd16916">
    <property type="entry name" value="HATPase_CheA-like"/>
    <property type="match status" value="1"/>
</dbReference>
<dbReference type="Gene3D" id="2.30.30.40">
    <property type="entry name" value="SH3 Domains"/>
    <property type="match status" value="1"/>
</dbReference>
<dbReference type="FunFam" id="3.30.565.10:FF:000016">
    <property type="entry name" value="Chemotaxis protein CheA, putative"/>
    <property type="match status" value="1"/>
</dbReference>
<feature type="compositionally biased region" description="Basic and acidic residues" evidence="10">
    <location>
        <begin position="378"/>
        <end position="387"/>
    </location>
</feature>
<evidence type="ECO:0000256" key="9">
    <source>
        <dbReference type="PROSITE-ProRule" id="PRU00110"/>
    </source>
</evidence>
<comment type="function">
    <text evidence="8">Involved in the transmission of sensory signals from the chemoreceptors to the flagellar motors. CheA is autophosphorylated; it can transfer its phosphate group to either CheB or CheY.</text>
</comment>
<sequence length="790" mass="84505">MSYELDEDILQDFLVEAGEILELLSEQLVELENNPEDRDLLNAIFRGFHTVKGGAGFLALSELVETCHGAENVFDILRNGQRHVSPSLMDTMLKALDTVNEQFRAVQEREPLQPADPELLDELHRLSRPASEDEDESAEAHFDEPEEELVEEIIEEVVEDVVEEAVPDVETEAIASASSGVIDKGSIDDINEDEFEKLLDELHGKGKAPGAQPPQASASTPAKAASVTNSDLNGDITDDEFEKLLDQLHGKGKGPSIEAAAPVAPSTPKATETPKPAAAKSAPGGDDLMTDAEFEKLLDELHGSGKGPSVEELEMATRPVASSSVSSDVKASAEVSAPATKPAAKPAAPATAKPVAKPAAAKPAVAKEAPAKAPDPAVVKDSDESREVAAGGGAKKAQAESTVRVDTSTLDTIMNMVGELVLVRNRLLSLGLNSNDEEMSKAVANLDVVTADLQGAVMKTRMQPIKKVFGRFPRVVRDLARSLNKEIDLELRGEETDLDKNLVEALADPLIHLVRNSVDHGIEMPDERAKNGKSRTGKVILSASQEGDHIQLAIVDDGAGMDPDKLRGIAVKRGIMDEDAANRLTNKECFNLIFMPGFSSKEKITDISGRGVGMDVVKTAINTLNGSIDIDSTMGKGTKITIKVPLTLAILPTLMVGVAGHPFALPLASVNEIFHLDLRRTNVVDGQLTIIVREKSIPLFYLQNWLAPKKGKVQLRQGHGHVVIVQIGSQRVGLVVDTLIGQEEVVIKPLDKLLQGTPGMSGATITSDGHIALILDVPDLLKQYAAASRV</sequence>
<feature type="region of interest" description="Disordered" evidence="10">
    <location>
        <begin position="333"/>
        <end position="404"/>
    </location>
</feature>